<dbReference type="SUPFAM" id="SSF46689">
    <property type="entry name" value="Homeodomain-like"/>
    <property type="match status" value="1"/>
</dbReference>
<proteinExistence type="inferred from homology"/>
<sequence>MNPQSLGLASSLLGGLDQRLLQQQQQLLQNPFRLGTQALDPALIARAQLTSQLPRLPQLPQMIDPMLAAQYGYSQLLHGAGARKNATRESTAPLKNWLKEHQKNPYPTKGEKVYLALISGMTLTQVSTWFANARRRLKKENKWSPTSGFEDDDSSSSPNKSSSVLDEETNAVKRVSEDHIESGYSSHQSDHSSETSPDRADSPTVSEPAPIRVSAISASIPVSPPSSTLPRPKIWSLAEMTTSSDDEEEELNVN</sequence>
<accession>A0ABN7S5Z8</accession>
<evidence type="ECO:0000259" key="8">
    <source>
        <dbReference type="PROSITE" id="PS50071"/>
    </source>
</evidence>
<feature type="domain" description="Homeobox" evidence="8">
    <location>
        <begin position="83"/>
        <end position="140"/>
    </location>
</feature>
<name>A0ABN7S5Z8_OIKDI</name>
<dbReference type="Gene3D" id="1.10.10.60">
    <property type="entry name" value="Homeodomain-like"/>
    <property type="match status" value="1"/>
</dbReference>
<keyword evidence="5 6" id="KW-0539">Nucleus</keyword>
<dbReference type="CDD" id="cd00086">
    <property type="entry name" value="homeodomain"/>
    <property type="match status" value="1"/>
</dbReference>
<dbReference type="InterPro" id="IPR017970">
    <property type="entry name" value="Homeobox_CS"/>
</dbReference>
<comment type="subcellular location">
    <subcellularLocation>
        <location evidence="1 6">Nucleus</location>
    </subcellularLocation>
</comment>
<dbReference type="PANTHER" id="PTHR11211">
    <property type="entry name" value="IROQUOIS-CLASS HOMEODOMAIN PROTEIN IRX"/>
    <property type="match status" value="1"/>
</dbReference>
<evidence type="ECO:0000256" key="1">
    <source>
        <dbReference type="ARBA" id="ARBA00004123"/>
    </source>
</evidence>
<evidence type="ECO:0000256" key="6">
    <source>
        <dbReference type="PROSITE-ProRule" id="PRU00108"/>
    </source>
</evidence>
<dbReference type="Pfam" id="PF05920">
    <property type="entry name" value="Homeobox_KN"/>
    <property type="match status" value="1"/>
</dbReference>
<dbReference type="InterPro" id="IPR001356">
    <property type="entry name" value="HD"/>
</dbReference>
<dbReference type="PANTHER" id="PTHR11211:SF40">
    <property type="entry name" value="MIRROR, ISOFORM C"/>
    <property type="match status" value="1"/>
</dbReference>
<evidence type="ECO:0000256" key="7">
    <source>
        <dbReference type="SAM" id="MobiDB-lite"/>
    </source>
</evidence>
<dbReference type="SMART" id="SM00389">
    <property type="entry name" value="HOX"/>
    <property type="match status" value="1"/>
</dbReference>
<evidence type="ECO:0000313" key="10">
    <source>
        <dbReference type="Proteomes" id="UP001158576"/>
    </source>
</evidence>
<evidence type="ECO:0000256" key="3">
    <source>
        <dbReference type="ARBA" id="ARBA00023125"/>
    </source>
</evidence>
<dbReference type="InterPro" id="IPR008422">
    <property type="entry name" value="KN_HD"/>
</dbReference>
<dbReference type="InterPro" id="IPR009057">
    <property type="entry name" value="Homeodomain-like_sf"/>
</dbReference>
<keyword evidence="4 6" id="KW-0371">Homeobox</keyword>
<dbReference type="PROSITE" id="PS50071">
    <property type="entry name" value="HOMEOBOX_2"/>
    <property type="match status" value="1"/>
</dbReference>
<organism evidence="9 10">
    <name type="scientific">Oikopleura dioica</name>
    <name type="common">Tunicate</name>
    <dbReference type="NCBI Taxonomy" id="34765"/>
    <lineage>
        <taxon>Eukaryota</taxon>
        <taxon>Metazoa</taxon>
        <taxon>Chordata</taxon>
        <taxon>Tunicata</taxon>
        <taxon>Appendicularia</taxon>
        <taxon>Copelata</taxon>
        <taxon>Oikopleuridae</taxon>
        <taxon>Oikopleura</taxon>
    </lineage>
</organism>
<gene>
    <name evidence="9" type="ORF">OKIOD_LOCUS3910</name>
</gene>
<feature type="compositionally biased region" description="Low complexity" evidence="7">
    <location>
        <begin position="208"/>
        <end position="221"/>
    </location>
</feature>
<dbReference type="EMBL" id="OU015568">
    <property type="protein sequence ID" value="CAG5089797.1"/>
    <property type="molecule type" value="Genomic_DNA"/>
</dbReference>
<dbReference type="Proteomes" id="UP001158576">
    <property type="component" value="Chromosome PAR"/>
</dbReference>
<feature type="DNA-binding region" description="Homeobox" evidence="6">
    <location>
        <begin position="85"/>
        <end position="141"/>
    </location>
</feature>
<reference evidence="9 10" key="1">
    <citation type="submission" date="2021-04" db="EMBL/GenBank/DDBJ databases">
        <authorList>
            <person name="Bliznina A."/>
        </authorList>
    </citation>
    <scope>NUCLEOTIDE SEQUENCE [LARGE SCALE GENOMIC DNA]</scope>
</reference>
<evidence type="ECO:0000256" key="5">
    <source>
        <dbReference type="ARBA" id="ARBA00023242"/>
    </source>
</evidence>
<comment type="similarity">
    <text evidence="2">Belongs to the TALE/IRO homeobox family.</text>
</comment>
<dbReference type="SMART" id="SM00548">
    <property type="entry name" value="IRO"/>
    <property type="match status" value="1"/>
</dbReference>
<protein>
    <submittedName>
        <fullName evidence="9">Oidioi.mRNA.OKI2018_I69.PAR.g12352.t1.cds</fullName>
    </submittedName>
</protein>
<feature type="compositionally biased region" description="Basic and acidic residues" evidence="7">
    <location>
        <begin position="170"/>
        <end position="181"/>
    </location>
</feature>
<keyword evidence="10" id="KW-1185">Reference proteome</keyword>
<evidence type="ECO:0000256" key="2">
    <source>
        <dbReference type="ARBA" id="ARBA00008446"/>
    </source>
</evidence>
<evidence type="ECO:0000313" key="9">
    <source>
        <dbReference type="EMBL" id="CAG5089797.1"/>
    </source>
</evidence>
<dbReference type="PROSITE" id="PS00027">
    <property type="entry name" value="HOMEOBOX_1"/>
    <property type="match status" value="1"/>
</dbReference>
<feature type="compositionally biased region" description="Basic and acidic residues" evidence="7">
    <location>
        <begin position="188"/>
        <end position="201"/>
    </location>
</feature>
<feature type="region of interest" description="Disordered" evidence="7">
    <location>
        <begin position="141"/>
        <end position="254"/>
    </location>
</feature>
<dbReference type="InterPro" id="IPR003893">
    <property type="entry name" value="Iroquois_homeo"/>
</dbReference>
<feature type="compositionally biased region" description="Acidic residues" evidence="7">
    <location>
        <begin position="244"/>
        <end position="254"/>
    </location>
</feature>
<evidence type="ECO:0000256" key="4">
    <source>
        <dbReference type="ARBA" id="ARBA00023155"/>
    </source>
</evidence>
<keyword evidence="3 6" id="KW-0238">DNA-binding</keyword>